<evidence type="ECO:0000313" key="16">
    <source>
        <dbReference type="EMBL" id="REL30889.1"/>
    </source>
</evidence>
<dbReference type="PANTHER" id="PTHR32552">
    <property type="entry name" value="FERRICHROME IRON RECEPTOR-RELATED"/>
    <property type="match status" value="1"/>
</dbReference>
<protein>
    <submittedName>
        <fullName evidence="16">TonB-dependent receptor</fullName>
    </submittedName>
</protein>
<proteinExistence type="inferred from homology"/>
<keyword evidence="2 11" id="KW-0813">Transport</keyword>
<dbReference type="Proteomes" id="UP000256899">
    <property type="component" value="Unassembled WGS sequence"/>
</dbReference>
<keyword evidence="7" id="KW-0406">Ion transport</keyword>
<dbReference type="InterPro" id="IPR000531">
    <property type="entry name" value="Beta-barrel_TonB"/>
</dbReference>
<evidence type="ECO:0000256" key="4">
    <source>
        <dbReference type="ARBA" id="ARBA00022496"/>
    </source>
</evidence>
<dbReference type="PROSITE" id="PS52016">
    <property type="entry name" value="TONB_DEPENDENT_REC_3"/>
    <property type="match status" value="1"/>
</dbReference>
<dbReference type="RefSeq" id="WP_116015375.1">
    <property type="nucleotide sequence ID" value="NZ_QUOT01000001.1"/>
</dbReference>
<feature type="domain" description="TonB-dependent receptor plug" evidence="15">
    <location>
        <begin position="54"/>
        <end position="162"/>
    </location>
</feature>
<evidence type="ECO:0000256" key="3">
    <source>
        <dbReference type="ARBA" id="ARBA00022452"/>
    </source>
</evidence>
<comment type="similarity">
    <text evidence="11 12">Belongs to the TonB-dependent receptor family.</text>
</comment>
<accession>A0A3E0U2C2</accession>
<dbReference type="GO" id="GO:0006826">
    <property type="term" value="P:iron ion transport"/>
    <property type="evidence" value="ECO:0007669"/>
    <property type="project" value="UniProtKB-KW"/>
</dbReference>
<feature type="chain" id="PRO_5017692149" evidence="13">
    <location>
        <begin position="31"/>
        <end position="796"/>
    </location>
</feature>
<evidence type="ECO:0000256" key="7">
    <source>
        <dbReference type="ARBA" id="ARBA00023065"/>
    </source>
</evidence>
<gene>
    <name evidence="16" type="ORF">DXX94_09245</name>
</gene>
<dbReference type="SUPFAM" id="SSF56935">
    <property type="entry name" value="Porins"/>
    <property type="match status" value="1"/>
</dbReference>
<evidence type="ECO:0000256" key="11">
    <source>
        <dbReference type="PROSITE-ProRule" id="PRU01360"/>
    </source>
</evidence>
<name>A0A3E0U2C2_9GAMM</name>
<evidence type="ECO:0000256" key="8">
    <source>
        <dbReference type="ARBA" id="ARBA00023077"/>
    </source>
</evidence>
<keyword evidence="10 11" id="KW-0998">Cell outer membrane</keyword>
<keyword evidence="13" id="KW-0732">Signal</keyword>
<keyword evidence="8 12" id="KW-0798">TonB box</keyword>
<evidence type="ECO:0000256" key="9">
    <source>
        <dbReference type="ARBA" id="ARBA00023136"/>
    </source>
</evidence>
<evidence type="ECO:0000256" key="2">
    <source>
        <dbReference type="ARBA" id="ARBA00022448"/>
    </source>
</evidence>
<dbReference type="PANTHER" id="PTHR32552:SF81">
    <property type="entry name" value="TONB-DEPENDENT OUTER MEMBRANE RECEPTOR"/>
    <property type="match status" value="1"/>
</dbReference>
<keyword evidence="4" id="KW-0410">Iron transport</keyword>
<keyword evidence="9 11" id="KW-0472">Membrane</keyword>
<evidence type="ECO:0000313" key="17">
    <source>
        <dbReference type="Proteomes" id="UP000256899"/>
    </source>
</evidence>
<feature type="domain" description="TonB-dependent receptor-like beta-barrel" evidence="14">
    <location>
        <begin position="295"/>
        <end position="762"/>
    </location>
</feature>
<keyword evidence="16" id="KW-0675">Receptor</keyword>
<evidence type="ECO:0000259" key="14">
    <source>
        <dbReference type="Pfam" id="PF00593"/>
    </source>
</evidence>
<dbReference type="Gene3D" id="2.40.170.20">
    <property type="entry name" value="TonB-dependent receptor, beta-barrel domain"/>
    <property type="match status" value="1"/>
</dbReference>
<evidence type="ECO:0000256" key="13">
    <source>
        <dbReference type="SAM" id="SignalP"/>
    </source>
</evidence>
<evidence type="ECO:0000256" key="6">
    <source>
        <dbReference type="ARBA" id="ARBA00023004"/>
    </source>
</evidence>
<evidence type="ECO:0000256" key="10">
    <source>
        <dbReference type="ARBA" id="ARBA00023237"/>
    </source>
</evidence>
<dbReference type="InterPro" id="IPR039426">
    <property type="entry name" value="TonB-dep_rcpt-like"/>
</dbReference>
<dbReference type="InterPro" id="IPR012910">
    <property type="entry name" value="Plug_dom"/>
</dbReference>
<evidence type="ECO:0000256" key="5">
    <source>
        <dbReference type="ARBA" id="ARBA00022692"/>
    </source>
</evidence>
<reference evidence="17" key="1">
    <citation type="submission" date="2018-08" db="EMBL/GenBank/DDBJ databases">
        <title>Thalassotalea euphylliae genome.</title>
        <authorList>
            <person name="Summers S."/>
            <person name="Rice S.A."/>
            <person name="Freckelton M.L."/>
            <person name="Nedved B.T."/>
            <person name="Hadfield M.G."/>
        </authorList>
    </citation>
    <scope>NUCLEOTIDE SEQUENCE [LARGE SCALE GENOMIC DNA]</scope>
    <source>
        <strain evidence="17">H3</strain>
    </source>
</reference>
<organism evidence="16 17">
    <name type="scientific">Thalassotalea euphylliae</name>
    <dbReference type="NCBI Taxonomy" id="1655234"/>
    <lineage>
        <taxon>Bacteria</taxon>
        <taxon>Pseudomonadati</taxon>
        <taxon>Pseudomonadota</taxon>
        <taxon>Gammaproteobacteria</taxon>
        <taxon>Alteromonadales</taxon>
        <taxon>Colwelliaceae</taxon>
        <taxon>Thalassotalea</taxon>
    </lineage>
</organism>
<dbReference type="GO" id="GO:0009279">
    <property type="term" value="C:cell outer membrane"/>
    <property type="evidence" value="ECO:0007669"/>
    <property type="project" value="UniProtKB-SubCell"/>
</dbReference>
<keyword evidence="6" id="KW-0408">Iron</keyword>
<dbReference type="Pfam" id="PF00593">
    <property type="entry name" value="TonB_dep_Rec_b-barrel"/>
    <property type="match status" value="1"/>
</dbReference>
<sequence length="796" mass="87775">MNISNSKLNKLGLAVATALSITALPTQAFAAEAADDESEIERITVTSQKRVERLSEIPVAVSVLRSDQIDNTFTAGFEGLQTLVPSVSFRKGTTTRNSAITVRGIGTISFSVAAEPSVSTVVDGVVLGRSGQAFTDLYDLERIEVLRGPQGTLFGKNASAGVVNITTKRPTGETEGMVEATLLQDNEYRLKAKIEGAITDNVNASLVATKSAFDGNIFNVYNNEQVNGYDKEGMRLMVDAEISNKTNMLFIFETMDADDDCCADIEGLPSGRNPASEAAPNSDGIVNGVADLDLDQRRVDHDFESRTIDEHTAFSMQLEHEFGDYTFTSITAYREWENTEFREGDFTSIAGESTEPVFGVPFQLHDIGPQSWDQFSQEFRLTSPVGQPLEWLVGAFFWQKDSERNFTRDASCQNNNGQLASEIGFYLENELGVANPSEQDVADFISQEGITCNANDIVSATAFMRTEFNNWAVFGDGRYHVSEDFRLLFGLRYTDDEVEFMHNRISNDVYGRRGVGVRPASENTNFDGKTTETNTSVKLGAQYDLGDMGMVYATYAQGYKGPGFNVFYNMAEKDTAAIGDEVSDSYELGYKYAMGNLMVNAAIFSTDIEGFQANNFDNSSGVTITRLTNAGDVSTQGFEIDFLWQATDQLSLSGGLASVDAEIDEFFCPDGEACTDRSGLDVPFSPDLKYNLTADYVWEMDDMEVLLNASYIYTDEQFATLPNNNGEFNPAVLLPDYGILNASVALSFNDDAYRVTFIGKNLTDESFFTTYSGDSFRYQVLRDADRHFGVQFRANF</sequence>
<dbReference type="EMBL" id="QUOT01000001">
    <property type="protein sequence ID" value="REL30889.1"/>
    <property type="molecule type" value="Genomic_DNA"/>
</dbReference>
<evidence type="ECO:0000256" key="1">
    <source>
        <dbReference type="ARBA" id="ARBA00004571"/>
    </source>
</evidence>
<keyword evidence="3 11" id="KW-1134">Transmembrane beta strand</keyword>
<evidence type="ECO:0000259" key="15">
    <source>
        <dbReference type="Pfam" id="PF07715"/>
    </source>
</evidence>
<dbReference type="AlphaFoldDB" id="A0A3E0U2C2"/>
<comment type="caution">
    <text evidence="16">The sequence shown here is derived from an EMBL/GenBank/DDBJ whole genome shotgun (WGS) entry which is preliminary data.</text>
</comment>
<feature type="signal peptide" evidence="13">
    <location>
        <begin position="1"/>
        <end position="30"/>
    </location>
</feature>
<keyword evidence="5 11" id="KW-0812">Transmembrane</keyword>
<evidence type="ECO:0000256" key="12">
    <source>
        <dbReference type="RuleBase" id="RU003357"/>
    </source>
</evidence>
<keyword evidence="17" id="KW-1185">Reference proteome</keyword>
<dbReference type="InterPro" id="IPR036942">
    <property type="entry name" value="Beta-barrel_TonB_sf"/>
</dbReference>
<dbReference type="Pfam" id="PF07715">
    <property type="entry name" value="Plug"/>
    <property type="match status" value="1"/>
</dbReference>
<comment type="subcellular location">
    <subcellularLocation>
        <location evidence="1 11">Cell outer membrane</location>
        <topology evidence="1 11">Multi-pass membrane protein</topology>
    </subcellularLocation>
</comment>